<gene>
    <name evidence="2" type="ORF">PFR001_LOCUS2695</name>
</gene>
<evidence type="ECO:0000313" key="2">
    <source>
        <dbReference type="EMBL" id="CAH0487117.1"/>
    </source>
</evidence>
<accession>A0ABN8BZ40</accession>
<dbReference type="Proteomes" id="UP001157938">
    <property type="component" value="Unassembled WGS sequence"/>
</dbReference>
<organism evidence="2 3">
    <name type="scientific">Peronospora farinosa</name>
    <dbReference type="NCBI Taxonomy" id="134698"/>
    <lineage>
        <taxon>Eukaryota</taxon>
        <taxon>Sar</taxon>
        <taxon>Stramenopiles</taxon>
        <taxon>Oomycota</taxon>
        <taxon>Peronosporomycetes</taxon>
        <taxon>Peronosporales</taxon>
        <taxon>Peronosporaceae</taxon>
        <taxon>Peronospora</taxon>
    </lineage>
</organism>
<name>A0ABN8BZ40_9STRA</name>
<comment type="caution">
    <text evidence="2">The sequence shown here is derived from an EMBL/GenBank/DDBJ whole genome shotgun (WGS) entry which is preliminary data.</text>
</comment>
<dbReference type="EMBL" id="CAKLBC010000593">
    <property type="protein sequence ID" value="CAH0487117.1"/>
    <property type="molecule type" value="Genomic_DNA"/>
</dbReference>
<feature type="region of interest" description="Disordered" evidence="1">
    <location>
        <begin position="180"/>
        <end position="204"/>
    </location>
</feature>
<reference evidence="2 3" key="1">
    <citation type="submission" date="2021-11" db="EMBL/GenBank/DDBJ databases">
        <authorList>
            <person name="Islam A."/>
            <person name="Islam S."/>
            <person name="Flora M.S."/>
            <person name="Rahman M."/>
            <person name="Ziaur R.M."/>
            <person name="Epstein J.H."/>
            <person name="Hassan M."/>
            <person name="Klassen M."/>
            <person name="Woodard K."/>
            <person name="Webb A."/>
            <person name="Webby R.J."/>
            <person name="El Zowalaty M.E."/>
        </authorList>
    </citation>
    <scope>NUCLEOTIDE SEQUENCE [LARGE SCALE GENOMIC DNA]</scope>
    <source>
        <strain evidence="2">Pf1</strain>
    </source>
</reference>
<keyword evidence="3" id="KW-1185">Reference proteome</keyword>
<evidence type="ECO:0000256" key="1">
    <source>
        <dbReference type="SAM" id="MobiDB-lite"/>
    </source>
</evidence>
<proteinExistence type="predicted"/>
<protein>
    <submittedName>
        <fullName evidence="2">Uncharacterized protein</fullName>
    </submittedName>
</protein>
<evidence type="ECO:0000313" key="3">
    <source>
        <dbReference type="Proteomes" id="UP001157938"/>
    </source>
</evidence>
<sequence>MQIKCRGGCRRGGDGRVAPHERALLEDRLSALNARQQRFRRRGCRGGRFRGGVGRVAPREKAVLYDHLSLLSGRRLRSRRRQARGAAREGGARGSFIGTEQAAAALADETEGGAAGDGRVAPHERALLEDRLSALNARQQRFRRRGCRGGRFRGGVGRVAPREKAVLYDHLSLLSGRRLRSRRRQARGAAREGGARGSFIGTEQAAAALADETEGGAA</sequence>